<dbReference type="EMBL" id="SNSQ01000068">
    <property type="protein sequence ID" value="TEU35297.1"/>
    <property type="molecule type" value="Genomic_DNA"/>
</dbReference>
<proteinExistence type="predicted"/>
<sequence length="88" mass="9634">MCFHCGFDSVAALFAPVYADSFDMLIAEFKDHRVKIDELAGLVFGSGYSRVYDSEFETARVSIVLMRARRPGNAVCSSTSKATMQAVA</sequence>
<dbReference type="RefSeq" id="WP_134257480.1">
    <property type="nucleotide sequence ID" value="NZ_CAJMXM010000005.1"/>
</dbReference>
<evidence type="ECO:0000313" key="1">
    <source>
        <dbReference type="EMBL" id="TEU35297.1"/>
    </source>
</evidence>
<reference evidence="1 2" key="1">
    <citation type="submission" date="2019-03" db="EMBL/GenBank/DDBJ databases">
        <title>Burkholderia cepacia outbreak.</title>
        <authorList>
            <person name="Farzana R."/>
            <person name="Walsh T.R."/>
        </authorList>
    </citation>
    <scope>NUCLEOTIDE SEQUENCE [LARGE SCALE GENOMIC DNA]</scope>
    <source>
        <strain evidence="2">d13</strain>
    </source>
</reference>
<organism evidence="1 2">
    <name type="scientific">Burkholderia cepacia</name>
    <name type="common">Pseudomonas cepacia</name>
    <dbReference type="NCBI Taxonomy" id="292"/>
    <lineage>
        <taxon>Bacteria</taxon>
        <taxon>Pseudomonadati</taxon>
        <taxon>Pseudomonadota</taxon>
        <taxon>Betaproteobacteria</taxon>
        <taxon>Burkholderiales</taxon>
        <taxon>Burkholderiaceae</taxon>
        <taxon>Burkholderia</taxon>
        <taxon>Burkholderia cepacia complex</taxon>
    </lineage>
</organism>
<comment type="caution">
    <text evidence="1">The sequence shown here is derived from an EMBL/GenBank/DDBJ whole genome shotgun (WGS) entry which is preliminary data.</text>
</comment>
<dbReference type="AlphaFoldDB" id="A0AAX2REX6"/>
<protein>
    <submittedName>
        <fullName evidence="1">Uncharacterized protein</fullName>
    </submittedName>
</protein>
<gene>
    <name evidence="1" type="ORF">E3D37_37815</name>
</gene>
<dbReference type="Proteomes" id="UP000298234">
    <property type="component" value="Unassembled WGS sequence"/>
</dbReference>
<accession>A0AAX2REX6</accession>
<evidence type="ECO:0000313" key="2">
    <source>
        <dbReference type="Proteomes" id="UP000298234"/>
    </source>
</evidence>
<name>A0AAX2REX6_BURCE</name>